<dbReference type="Pfam" id="PF09697">
    <property type="entry name" value="Porph_ging"/>
    <property type="match status" value="1"/>
</dbReference>
<accession>A0AAU0F0F4</accession>
<dbReference type="KEGG" id="bpor:BPO_0364"/>
<proteinExistence type="predicted"/>
<dbReference type="AlphaFoldDB" id="A0AAU0F0F4"/>
<dbReference type="Proteomes" id="UP001432059">
    <property type="component" value="Chromosome"/>
</dbReference>
<name>A0AAU0F0F4_9FLAO</name>
<keyword evidence="2" id="KW-1185">Reference proteome</keyword>
<gene>
    <name evidence="1" type="ORF">BPO_0364</name>
</gene>
<dbReference type="InterPro" id="IPR005901">
    <property type="entry name" value="GLPGLI"/>
</dbReference>
<evidence type="ECO:0000313" key="1">
    <source>
        <dbReference type="EMBL" id="WOC51011.1"/>
    </source>
</evidence>
<evidence type="ECO:0000313" key="2">
    <source>
        <dbReference type="Proteomes" id="UP001432059"/>
    </source>
</evidence>
<dbReference type="EMBL" id="CP136426">
    <property type="protein sequence ID" value="WOC51011.1"/>
    <property type="molecule type" value="Genomic_DNA"/>
</dbReference>
<dbReference type="NCBIfam" id="TIGR01200">
    <property type="entry name" value="GLPGLI"/>
    <property type="match status" value="1"/>
</dbReference>
<sequence>MLSFTTWLLAQNQRFVYEYRWIQDSTSKEKISEEIMYLDISPKGSKYYSYGKYKSDSIVEAQIQKQFATKSTDVRIDMSGIKVGKVGYIVEKTYPDFEIQFFNSISSDKYLVKENLKINWEILPDKEKIGEFDAQKAKTQLWGRTWYAWFATEIPVVDGPYKFHGLPGLIVKVEDATGSHKMELKASKSLAKDQEWKSEAEQSGSKKYIPIKREQYKKAISDYRKDPIKSFRMLNQSGNFMVKDASGNPIDTNEFIRKRESEAKEAIKRNNNLIELDLLAP</sequence>
<protein>
    <submittedName>
        <fullName evidence="1">GLPGLI family protein</fullName>
    </submittedName>
</protein>
<organism evidence="1 2">
    <name type="scientific">Bergeyella porcorum</name>
    <dbReference type="NCBI Taxonomy" id="1735111"/>
    <lineage>
        <taxon>Bacteria</taxon>
        <taxon>Pseudomonadati</taxon>
        <taxon>Bacteroidota</taxon>
        <taxon>Flavobacteriia</taxon>
        <taxon>Flavobacteriales</taxon>
        <taxon>Weeksellaceae</taxon>
        <taxon>Bergeyella</taxon>
    </lineage>
</organism>
<reference evidence="1" key="1">
    <citation type="submission" date="2023-10" db="EMBL/GenBank/DDBJ databases">
        <title>Characterization and whole genome sequencing of a novel strain of Bergeyella porcorum QD2021 isolated from pig.</title>
        <authorList>
            <person name="Liu G."/>
            <person name="Chen C."/>
            <person name="Han X."/>
        </authorList>
    </citation>
    <scope>NUCLEOTIDE SEQUENCE</scope>
    <source>
        <strain evidence="1">QD2021</strain>
    </source>
</reference>